<organism evidence="2">
    <name type="scientific">marine sediment metagenome</name>
    <dbReference type="NCBI Taxonomy" id="412755"/>
    <lineage>
        <taxon>unclassified sequences</taxon>
        <taxon>metagenomes</taxon>
        <taxon>ecological metagenomes</taxon>
    </lineage>
</organism>
<gene>
    <name evidence="2" type="ORF">LCGC14_2321120</name>
</gene>
<dbReference type="Pfam" id="PF07486">
    <property type="entry name" value="Hydrolase_2"/>
    <property type="match status" value="1"/>
</dbReference>
<dbReference type="Gene3D" id="1.10.10.2520">
    <property type="entry name" value="Cell wall hydrolase SleB, domain 1"/>
    <property type="match status" value="1"/>
</dbReference>
<dbReference type="AlphaFoldDB" id="A0A0F9CHV4"/>
<proteinExistence type="predicted"/>
<dbReference type="InterPro" id="IPR042047">
    <property type="entry name" value="SleB_dom1"/>
</dbReference>
<name>A0A0F9CHV4_9ZZZZ</name>
<protein>
    <recommendedName>
        <fullName evidence="1">Cell wall hydrolase SleB domain-containing protein</fullName>
    </recommendedName>
</protein>
<dbReference type="InterPro" id="IPR011105">
    <property type="entry name" value="Cell_wall_hydrolase_SleB"/>
</dbReference>
<comment type="caution">
    <text evidence="2">The sequence shown here is derived from an EMBL/GenBank/DDBJ whole genome shotgun (WGS) entry which is preliminary data.</text>
</comment>
<sequence>MILLSELDIAARTLWGEARGEDYIGRKAVAQVLFNRWKTTHGQFRKDDTLATSCLRHVQFSVWNSGDANFKKMFEVTYNNVDLRMCLQILLEVINEDGKGDFTDGARHYYSKSMQVPPNWAIGHTPSYETNGHIFFNDVD</sequence>
<reference evidence="2" key="1">
    <citation type="journal article" date="2015" name="Nature">
        <title>Complex archaea that bridge the gap between prokaryotes and eukaryotes.</title>
        <authorList>
            <person name="Spang A."/>
            <person name="Saw J.H."/>
            <person name="Jorgensen S.L."/>
            <person name="Zaremba-Niedzwiedzka K."/>
            <person name="Martijn J."/>
            <person name="Lind A.E."/>
            <person name="van Eijk R."/>
            <person name="Schleper C."/>
            <person name="Guy L."/>
            <person name="Ettema T.J."/>
        </authorList>
    </citation>
    <scope>NUCLEOTIDE SEQUENCE</scope>
</reference>
<feature type="domain" description="Cell wall hydrolase SleB" evidence="1">
    <location>
        <begin position="20"/>
        <end position="136"/>
    </location>
</feature>
<dbReference type="EMBL" id="LAZR01033162">
    <property type="protein sequence ID" value="KKL48878.1"/>
    <property type="molecule type" value="Genomic_DNA"/>
</dbReference>
<evidence type="ECO:0000313" key="2">
    <source>
        <dbReference type="EMBL" id="KKL48878.1"/>
    </source>
</evidence>
<evidence type="ECO:0000259" key="1">
    <source>
        <dbReference type="Pfam" id="PF07486"/>
    </source>
</evidence>
<dbReference type="GO" id="GO:0016787">
    <property type="term" value="F:hydrolase activity"/>
    <property type="evidence" value="ECO:0007669"/>
    <property type="project" value="InterPro"/>
</dbReference>
<accession>A0A0F9CHV4</accession>